<name>A0ABD0L3D7_9CAEN</name>
<gene>
    <name evidence="1" type="ORF">BaRGS_00014691</name>
</gene>
<proteinExistence type="predicted"/>
<keyword evidence="2" id="KW-1185">Reference proteome</keyword>
<accession>A0ABD0L3D7</accession>
<sequence length="80" mass="9079">AVRVRSFVHSAFSMSLHVPGASFGSYVGHLGSSCIIRPRRKMTEACRKEWAACCFVTYKKFELRCGLFDDVQRSGRQTFL</sequence>
<organism evidence="1 2">
    <name type="scientific">Batillaria attramentaria</name>
    <dbReference type="NCBI Taxonomy" id="370345"/>
    <lineage>
        <taxon>Eukaryota</taxon>
        <taxon>Metazoa</taxon>
        <taxon>Spiralia</taxon>
        <taxon>Lophotrochozoa</taxon>
        <taxon>Mollusca</taxon>
        <taxon>Gastropoda</taxon>
        <taxon>Caenogastropoda</taxon>
        <taxon>Sorbeoconcha</taxon>
        <taxon>Cerithioidea</taxon>
        <taxon>Batillariidae</taxon>
        <taxon>Batillaria</taxon>
    </lineage>
</organism>
<dbReference type="Proteomes" id="UP001519460">
    <property type="component" value="Unassembled WGS sequence"/>
</dbReference>
<dbReference type="AlphaFoldDB" id="A0ABD0L3D7"/>
<protein>
    <submittedName>
        <fullName evidence="1">Uncharacterized protein</fullName>
    </submittedName>
</protein>
<comment type="caution">
    <text evidence="1">The sequence shown here is derived from an EMBL/GenBank/DDBJ whole genome shotgun (WGS) entry which is preliminary data.</text>
</comment>
<dbReference type="EMBL" id="JACVVK020000087">
    <property type="protein sequence ID" value="KAK7494033.1"/>
    <property type="molecule type" value="Genomic_DNA"/>
</dbReference>
<evidence type="ECO:0000313" key="2">
    <source>
        <dbReference type="Proteomes" id="UP001519460"/>
    </source>
</evidence>
<feature type="non-terminal residue" evidence="1">
    <location>
        <position position="1"/>
    </location>
</feature>
<evidence type="ECO:0000313" key="1">
    <source>
        <dbReference type="EMBL" id="KAK7494033.1"/>
    </source>
</evidence>
<feature type="non-terminal residue" evidence="1">
    <location>
        <position position="80"/>
    </location>
</feature>
<reference evidence="1 2" key="1">
    <citation type="journal article" date="2023" name="Sci. Data">
        <title>Genome assembly of the Korean intertidal mud-creeper Batillaria attramentaria.</title>
        <authorList>
            <person name="Patra A.K."/>
            <person name="Ho P.T."/>
            <person name="Jun S."/>
            <person name="Lee S.J."/>
            <person name="Kim Y."/>
            <person name="Won Y.J."/>
        </authorList>
    </citation>
    <scope>NUCLEOTIDE SEQUENCE [LARGE SCALE GENOMIC DNA]</scope>
    <source>
        <strain evidence="1">Wonlab-2016</strain>
    </source>
</reference>